<dbReference type="EMBL" id="JAQQBR010000003">
    <property type="protein sequence ID" value="KAK0180274.1"/>
    <property type="molecule type" value="Genomic_DNA"/>
</dbReference>
<evidence type="ECO:0000313" key="2">
    <source>
        <dbReference type="Proteomes" id="UP001168972"/>
    </source>
</evidence>
<dbReference type="AlphaFoldDB" id="A0AA39G3V4"/>
<proteinExistence type="predicted"/>
<reference evidence="1" key="1">
    <citation type="journal article" date="2023" name="bioRxiv">
        <title>Scaffold-level genome assemblies of two parasitoid biocontrol wasps reveal the parthenogenesis mechanism and an associated novel virus.</title>
        <authorList>
            <person name="Inwood S."/>
            <person name="Skelly J."/>
            <person name="Guhlin J."/>
            <person name="Harrop T."/>
            <person name="Goldson S."/>
            <person name="Dearden P."/>
        </authorList>
    </citation>
    <scope>NUCLEOTIDE SEQUENCE</scope>
    <source>
        <strain evidence="1">Lincoln</strain>
        <tissue evidence="1">Whole body</tissue>
    </source>
</reference>
<evidence type="ECO:0008006" key="3">
    <source>
        <dbReference type="Google" id="ProtNLM"/>
    </source>
</evidence>
<comment type="caution">
    <text evidence="1">The sequence shown here is derived from an EMBL/GenBank/DDBJ whole genome shotgun (WGS) entry which is preliminary data.</text>
</comment>
<dbReference type="SUPFAM" id="SSF53613">
    <property type="entry name" value="Ribokinase-like"/>
    <property type="match status" value="1"/>
</dbReference>
<sequence length="149" mass="16164">MAEYFSIKISNAPWENITVDEIIDVSKQLAEYIPVVFTTMGPEGLLVTRKGNATDVFYNFTNNSSYEVNNSMACNEIESRIYPPLLNIDDNINKGYSVSGCGDCLAAGIISGMLKGYDELSSVSLGLRAAAISLQSFETTPATLKSLKS</sequence>
<name>A0AA39G3V4_MICHY</name>
<organism evidence="1 2">
    <name type="scientific">Microctonus hyperodae</name>
    <name type="common">Parasitoid wasp</name>
    <dbReference type="NCBI Taxonomy" id="165561"/>
    <lineage>
        <taxon>Eukaryota</taxon>
        <taxon>Metazoa</taxon>
        <taxon>Ecdysozoa</taxon>
        <taxon>Arthropoda</taxon>
        <taxon>Hexapoda</taxon>
        <taxon>Insecta</taxon>
        <taxon>Pterygota</taxon>
        <taxon>Neoptera</taxon>
        <taxon>Endopterygota</taxon>
        <taxon>Hymenoptera</taxon>
        <taxon>Apocrita</taxon>
        <taxon>Ichneumonoidea</taxon>
        <taxon>Braconidae</taxon>
        <taxon>Euphorinae</taxon>
        <taxon>Microctonus</taxon>
    </lineage>
</organism>
<accession>A0AA39G3V4</accession>
<dbReference type="InterPro" id="IPR029056">
    <property type="entry name" value="Ribokinase-like"/>
</dbReference>
<dbReference type="Proteomes" id="UP001168972">
    <property type="component" value="Unassembled WGS sequence"/>
</dbReference>
<evidence type="ECO:0000313" key="1">
    <source>
        <dbReference type="EMBL" id="KAK0180274.1"/>
    </source>
</evidence>
<keyword evidence="2" id="KW-1185">Reference proteome</keyword>
<gene>
    <name evidence="1" type="ORF">PV327_005935</name>
</gene>
<protein>
    <recommendedName>
        <fullName evidence="3">Carbohydrate kinase PfkB domain-containing protein</fullName>
    </recommendedName>
</protein>
<dbReference type="Gene3D" id="3.40.1190.20">
    <property type="match status" value="1"/>
</dbReference>
<reference evidence="1" key="2">
    <citation type="submission" date="2023-03" db="EMBL/GenBank/DDBJ databases">
        <authorList>
            <person name="Inwood S.N."/>
            <person name="Skelly J.G."/>
            <person name="Guhlin J."/>
            <person name="Harrop T.W.R."/>
            <person name="Goldson S.G."/>
            <person name="Dearden P.K."/>
        </authorList>
    </citation>
    <scope>NUCLEOTIDE SEQUENCE</scope>
    <source>
        <strain evidence="1">Lincoln</strain>
        <tissue evidence="1">Whole body</tissue>
    </source>
</reference>